<evidence type="ECO:0000313" key="6">
    <source>
        <dbReference type="EMBL" id="KAF1799734.1"/>
    </source>
</evidence>
<dbReference type="PANTHER" id="PTHR40621">
    <property type="entry name" value="TRANSCRIPTION FACTOR KAPC-RELATED"/>
    <property type="match status" value="1"/>
</dbReference>
<feature type="compositionally biased region" description="Low complexity" evidence="4">
    <location>
        <begin position="338"/>
        <end position="349"/>
    </location>
</feature>
<evidence type="ECO:0000256" key="3">
    <source>
        <dbReference type="ARBA" id="ARBA00023242"/>
    </source>
</evidence>
<dbReference type="InterPro" id="IPR013910">
    <property type="entry name" value="TF_PAP1"/>
</dbReference>
<keyword evidence="3" id="KW-0539">Nucleus</keyword>
<dbReference type="Pfam" id="PF08601">
    <property type="entry name" value="PAP1"/>
    <property type="match status" value="1"/>
</dbReference>
<feature type="region of interest" description="Disordered" evidence="4">
    <location>
        <begin position="128"/>
        <end position="191"/>
    </location>
</feature>
<accession>A0A8H4BCZ6</accession>
<dbReference type="Proteomes" id="UP000469890">
    <property type="component" value="Unassembled WGS sequence"/>
</dbReference>
<feature type="region of interest" description="Disordered" evidence="4">
    <location>
        <begin position="246"/>
        <end position="296"/>
    </location>
</feature>
<dbReference type="Gene3D" id="1.10.238.100">
    <property type="entry name" value="YAP1 redox domain. Chain B"/>
    <property type="match status" value="1"/>
</dbReference>
<dbReference type="InterPro" id="IPR004827">
    <property type="entry name" value="bZIP"/>
</dbReference>
<feature type="region of interest" description="Disordered" evidence="4">
    <location>
        <begin position="336"/>
        <end position="433"/>
    </location>
</feature>
<dbReference type="GO" id="GO:0001228">
    <property type="term" value="F:DNA-binding transcription activator activity, RNA polymerase II-specific"/>
    <property type="evidence" value="ECO:0007669"/>
    <property type="project" value="TreeGrafter"/>
</dbReference>
<dbReference type="GO" id="GO:0000976">
    <property type="term" value="F:transcription cis-regulatory region binding"/>
    <property type="evidence" value="ECO:0007669"/>
    <property type="project" value="InterPro"/>
</dbReference>
<evidence type="ECO:0000313" key="7">
    <source>
        <dbReference type="Proteomes" id="UP000469890"/>
    </source>
</evidence>
<evidence type="ECO:0000256" key="2">
    <source>
        <dbReference type="ARBA" id="ARBA00004496"/>
    </source>
</evidence>
<comment type="caution">
    <text evidence="6">The sequence shown here is derived from an EMBL/GenBank/DDBJ whole genome shotgun (WGS) entry which is preliminary data.</text>
</comment>
<dbReference type="CDD" id="cd14688">
    <property type="entry name" value="bZIP_YAP"/>
    <property type="match status" value="1"/>
</dbReference>
<protein>
    <recommendedName>
        <fullName evidence="5">BZIP domain-containing protein</fullName>
    </recommendedName>
</protein>
<feature type="domain" description="BZIP" evidence="5">
    <location>
        <begin position="178"/>
        <end position="193"/>
    </location>
</feature>
<name>A0A8H4BCZ6_MUCCL</name>
<reference evidence="6 7" key="1">
    <citation type="submission" date="2019-09" db="EMBL/GenBank/DDBJ databases">
        <authorList>
            <consortium name="DOE Joint Genome Institute"/>
            <person name="Mondo S.J."/>
            <person name="Navarro-Mendoza M.I."/>
            <person name="Perez-Arques C."/>
            <person name="Panchal S."/>
            <person name="Nicolas F.E."/>
            <person name="Ganguly P."/>
            <person name="Pangilinan J."/>
            <person name="Grigoriev I."/>
            <person name="Heitman J."/>
            <person name="Sanya K."/>
            <person name="Garre V."/>
        </authorList>
    </citation>
    <scope>NUCLEOTIDE SEQUENCE [LARGE SCALE GENOMIC DNA]</scope>
    <source>
        <strain evidence="6 7">MU402</strain>
    </source>
</reference>
<feature type="compositionally biased region" description="Low complexity" evidence="4">
    <location>
        <begin position="262"/>
        <end position="293"/>
    </location>
</feature>
<feature type="compositionally biased region" description="Low complexity" evidence="4">
    <location>
        <begin position="615"/>
        <end position="651"/>
    </location>
</feature>
<feature type="compositionally biased region" description="Low complexity" evidence="4">
    <location>
        <begin position="463"/>
        <end position="472"/>
    </location>
</feature>
<feature type="region of interest" description="Disordered" evidence="4">
    <location>
        <begin position="463"/>
        <end position="510"/>
    </location>
</feature>
<proteinExistence type="predicted"/>
<dbReference type="InterPro" id="IPR050936">
    <property type="entry name" value="AP-1-like"/>
</dbReference>
<dbReference type="EMBL" id="JAAECE010000006">
    <property type="protein sequence ID" value="KAF1799734.1"/>
    <property type="molecule type" value="Genomic_DNA"/>
</dbReference>
<dbReference type="PANTHER" id="PTHR40621:SF6">
    <property type="entry name" value="AP-1-LIKE TRANSCRIPTION FACTOR YAP1-RELATED"/>
    <property type="match status" value="1"/>
</dbReference>
<feature type="region of interest" description="Disordered" evidence="4">
    <location>
        <begin position="574"/>
        <end position="651"/>
    </location>
</feature>
<dbReference type="InterPro" id="IPR046347">
    <property type="entry name" value="bZIP_sf"/>
</dbReference>
<feature type="compositionally biased region" description="Low complexity" evidence="4">
    <location>
        <begin position="422"/>
        <end position="431"/>
    </location>
</feature>
<dbReference type="InterPro" id="IPR023167">
    <property type="entry name" value="Yap1_redox_dom_sf"/>
</dbReference>
<evidence type="ECO:0000256" key="4">
    <source>
        <dbReference type="SAM" id="MobiDB-lite"/>
    </source>
</evidence>
<dbReference type="Pfam" id="PF00170">
    <property type="entry name" value="bZIP_1"/>
    <property type="match status" value="1"/>
</dbReference>
<dbReference type="Gene3D" id="1.20.5.170">
    <property type="match status" value="1"/>
</dbReference>
<sequence>MKKSSDAIVIYHQDDSDQSESDCSRSSPNISSDVEKAIDQSASPKSPPTPQPIKLTSKGAIQLTSSPNNASSNATTNAILNLKINPFFHDKRKWDDSFTVAEKKELTGNIVKAARDNDGETYVTLQEEEYTIPKSNHQDEDDDSQESDDADALNKRPGRKPMADEESLSDPDQDPKVKRKAQNRAAQRAFRERKERYVKELEIKIKQVQDAHLVATAQLVRENQQLRAIIYRLESENYALKGIPMQPYQSQAPPPVHPSPPRTASNSTNSNSPYPNIAPLLPQTPNQQPLLLPAYLSNSPSPMSSILHPTSSSVNQMMMLASSPMQQYPMSPVVSAAIQSTSPTPSTKSISKKVSSKQHKSTPPPPPPNNQPLEYTFSISTPASLRPNGGASSSSSSSSKHNRSEPVELVQLYPPGGNHRPSNNNSNSTESSLKKSDLILLSPGHSQNSNTAKKAASVTSVSSSGSLSNATVPLTSATTPSSLANGYQDDASSIMSDKTSSTVNTQQQRRKMQQLELDMFDCHIDTEGQLFCEKLYNEVCNDAFDRLLSEPLFDQMGKLNLSISTYPVPIVTGPVPFEEQQHNNKDKQSSDGSSAEKTHATAEKDTEANARVDDTSSPAPAPVSTSTAPSTKPVTNSSSGHSSAQQNQQNQTRLLTCPEIWFILNQHDKFSHFTTDQLCQAVKELAKCADSGPVLEESDLFNILTRMDQGHL</sequence>
<evidence type="ECO:0000259" key="5">
    <source>
        <dbReference type="PROSITE" id="PS00036"/>
    </source>
</evidence>
<dbReference type="SMART" id="SM00338">
    <property type="entry name" value="BRLZ"/>
    <property type="match status" value="1"/>
</dbReference>
<feature type="region of interest" description="Disordered" evidence="4">
    <location>
        <begin position="1"/>
        <end position="73"/>
    </location>
</feature>
<dbReference type="GO" id="GO:0005737">
    <property type="term" value="C:cytoplasm"/>
    <property type="evidence" value="ECO:0007669"/>
    <property type="project" value="UniProtKB-SubCell"/>
</dbReference>
<comment type="subcellular location">
    <subcellularLocation>
        <location evidence="2">Cytoplasm</location>
    </subcellularLocation>
    <subcellularLocation>
        <location evidence="1">Nucleus</location>
    </subcellularLocation>
</comment>
<feature type="compositionally biased region" description="Basic residues" evidence="4">
    <location>
        <begin position="350"/>
        <end position="360"/>
    </location>
</feature>
<feature type="compositionally biased region" description="Low complexity" evidence="4">
    <location>
        <begin position="64"/>
        <end position="73"/>
    </location>
</feature>
<feature type="compositionally biased region" description="Polar residues" evidence="4">
    <location>
        <begin position="473"/>
        <end position="507"/>
    </location>
</feature>
<feature type="compositionally biased region" description="Basic and acidic residues" evidence="4">
    <location>
        <begin position="579"/>
        <end position="614"/>
    </location>
</feature>
<evidence type="ECO:0000256" key="1">
    <source>
        <dbReference type="ARBA" id="ARBA00004123"/>
    </source>
</evidence>
<dbReference type="SUPFAM" id="SSF57959">
    <property type="entry name" value="Leucine zipper domain"/>
    <property type="match status" value="1"/>
</dbReference>
<organism evidence="6 7">
    <name type="scientific">Mucor circinelloides f. lusitanicus</name>
    <name type="common">Mucor racemosus var. lusitanicus</name>
    <dbReference type="NCBI Taxonomy" id="29924"/>
    <lineage>
        <taxon>Eukaryota</taxon>
        <taxon>Fungi</taxon>
        <taxon>Fungi incertae sedis</taxon>
        <taxon>Mucoromycota</taxon>
        <taxon>Mucoromycotina</taxon>
        <taxon>Mucoromycetes</taxon>
        <taxon>Mucorales</taxon>
        <taxon>Mucorineae</taxon>
        <taxon>Mucoraceae</taxon>
        <taxon>Mucor</taxon>
    </lineage>
</organism>
<gene>
    <name evidence="6" type="ORF">FB192DRAFT_1388246</name>
</gene>
<dbReference type="GO" id="GO:0033554">
    <property type="term" value="P:cellular response to stress"/>
    <property type="evidence" value="ECO:0007669"/>
    <property type="project" value="UniProtKB-ARBA"/>
</dbReference>
<dbReference type="SUPFAM" id="SSF111430">
    <property type="entry name" value="YAP1 redox domain"/>
    <property type="match status" value="1"/>
</dbReference>
<dbReference type="PROSITE" id="PS00036">
    <property type="entry name" value="BZIP_BASIC"/>
    <property type="match status" value="1"/>
</dbReference>
<dbReference type="AlphaFoldDB" id="A0A8H4BCZ6"/>
<dbReference type="GO" id="GO:0090575">
    <property type="term" value="C:RNA polymerase II transcription regulator complex"/>
    <property type="evidence" value="ECO:0007669"/>
    <property type="project" value="TreeGrafter"/>
</dbReference>
<feature type="compositionally biased region" description="Pro residues" evidence="4">
    <location>
        <begin position="252"/>
        <end position="261"/>
    </location>
</feature>
<feature type="compositionally biased region" description="Acidic residues" evidence="4">
    <location>
        <begin position="139"/>
        <end position="151"/>
    </location>
</feature>